<reference evidence="2" key="1">
    <citation type="journal article" date="2020" name="Stud. Mycol.">
        <title>101 Dothideomycetes genomes: a test case for predicting lifestyles and emergence of pathogens.</title>
        <authorList>
            <person name="Haridas S."/>
            <person name="Albert R."/>
            <person name="Binder M."/>
            <person name="Bloem J."/>
            <person name="Labutti K."/>
            <person name="Salamov A."/>
            <person name="Andreopoulos B."/>
            <person name="Baker S."/>
            <person name="Barry K."/>
            <person name="Bills G."/>
            <person name="Bluhm B."/>
            <person name="Cannon C."/>
            <person name="Castanera R."/>
            <person name="Culley D."/>
            <person name="Daum C."/>
            <person name="Ezra D."/>
            <person name="Gonzalez J."/>
            <person name="Henrissat B."/>
            <person name="Kuo A."/>
            <person name="Liang C."/>
            <person name="Lipzen A."/>
            <person name="Lutzoni F."/>
            <person name="Magnuson J."/>
            <person name="Mondo S."/>
            <person name="Nolan M."/>
            <person name="Ohm R."/>
            <person name="Pangilinan J."/>
            <person name="Park H.-J."/>
            <person name="Ramirez L."/>
            <person name="Alfaro M."/>
            <person name="Sun H."/>
            <person name="Tritt A."/>
            <person name="Yoshinaga Y."/>
            <person name="Zwiers L.-H."/>
            <person name="Turgeon B."/>
            <person name="Goodwin S."/>
            <person name="Spatafora J."/>
            <person name="Crous P."/>
            <person name="Grigoriev I."/>
        </authorList>
    </citation>
    <scope>NUCLEOTIDE SEQUENCE</scope>
    <source>
        <strain evidence="2">CBS 123094</strain>
    </source>
</reference>
<dbReference type="Pfam" id="PF03795">
    <property type="entry name" value="YCII"/>
    <property type="match status" value="1"/>
</dbReference>
<evidence type="ECO:0000259" key="1">
    <source>
        <dbReference type="Pfam" id="PF03795"/>
    </source>
</evidence>
<evidence type="ECO:0000313" key="3">
    <source>
        <dbReference type="Proteomes" id="UP000799779"/>
    </source>
</evidence>
<dbReference type="Proteomes" id="UP000799779">
    <property type="component" value="Unassembled WGS sequence"/>
</dbReference>
<dbReference type="AlphaFoldDB" id="A0A6A5W8R9"/>
<dbReference type="EMBL" id="ML977612">
    <property type="protein sequence ID" value="KAF1997528.1"/>
    <property type="molecule type" value="Genomic_DNA"/>
</dbReference>
<keyword evidence="3" id="KW-1185">Reference proteome</keyword>
<dbReference type="OrthoDB" id="5519740at2759"/>
<dbReference type="SUPFAM" id="SSF54909">
    <property type="entry name" value="Dimeric alpha+beta barrel"/>
    <property type="match status" value="1"/>
</dbReference>
<proteinExistence type="predicted"/>
<evidence type="ECO:0000313" key="2">
    <source>
        <dbReference type="EMBL" id="KAF1997528.1"/>
    </source>
</evidence>
<name>A0A6A5W8R9_9PLEO</name>
<dbReference type="PANTHER" id="PTHR33606">
    <property type="entry name" value="PROTEIN YCII"/>
    <property type="match status" value="1"/>
</dbReference>
<organism evidence="2 3">
    <name type="scientific">Amniculicola lignicola CBS 123094</name>
    <dbReference type="NCBI Taxonomy" id="1392246"/>
    <lineage>
        <taxon>Eukaryota</taxon>
        <taxon>Fungi</taxon>
        <taxon>Dikarya</taxon>
        <taxon>Ascomycota</taxon>
        <taxon>Pezizomycotina</taxon>
        <taxon>Dothideomycetes</taxon>
        <taxon>Pleosporomycetidae</taxon>
        <taxon>Pleosporales</taxon>
        <taxon>Amniculicolaceae</taxon>
        <taxon>Amniculicola</taxon>
    </lineage>
</organism>
<dbReference type="InterPro" id="IPR051807">
    <property type="entry name" value="Sec-metab_biosynth-assoc"/>
</dbReference>
<dbReference type="Gene3D" id="3.30.70.1060">
    <property type="entry name" value="Dimeric alpha+beta barrel"/>
    <property type="match status" value="1"/>
</dbReference>
<accession>A0A6A5W8R9</accession>
<gene>
    <name evidence="2" type="ORF">P154DRAFT_524732</name>
</gene>
<sequence>MQALRPSTSLSPLFNFQRLLLRPTCLRSSHKTLVPLHTNSFTHKIATTNNKLNYPTGHRAMATSSEQAQGPILEWLVIAPDHENALEKRLAVRPTHLAGLKEDPETFWLWGGAMLKSQPKEGEAPSMLGSAMLIGARSEEEVLERLKKDVYVTGEVWDWEKVKIIPFKSALRKPL</sequence>
<dbReference type="InterPro" id="IPR011008">
    <property type="entry name" value="Dimeric_a/b-barrel"/>
</dbReference>
<feature type="domain" description="YCII-related" evidence="1">
    <location>
        <begin position="75"/>
        <end position="168"/>
    </location>
</feature>
<protein>
    <recommendedName>
        <fullName evidence="1">YCII-related domain-containing protein</fullName>
    </recommendedName>
</protein>
<dbReference type="PANTHER" id="PTHR33606:SF3">
    <property type="entry name" value="PROTEIN YCII"/>
    <property type="match status" value="1"/>
</dbReference>
<dbReference type="InterPro" id="IPR005545">
    <property type="entry name" value="YCII"/>
</dbReference>